<dbReference type="Proteomes" id="UP001165186">
    <property type="component" value="Unassembled WGS sequence"/>
</dbReference>
<protein>
    <submittedName>
        <fullName evidence="1">Cytochrome p450</fullName>
    </submittedName>
</protein>
<proteinExistence type="predicted"/>
<gene>
    <name evidence="1" type="primary">g5446</name>
    <name evidence="1" type="ORF">NpPPO83_00005446</name>
</gene>
<dbReference type="EMBL" id="BSXG01000154">
    <property type="protein sequence ID" value="GME49442.1"/>
    <property type="molecule type" value="Genomic_DNA"/>
</dbReference>
<reference evidence="1" key="1">
    <citation type="submission" date="2024-09" db="EMBL/GenBank/DDBJ databases">
        <title>Draft Genome Sequences of Neofusicoccum parvum.</title>
        <authorList>
            <person name="Ashida A."/>
            <person name="Camagna M."/>
            <person name="Tanaka A."/>
            <person name="Takemoto D."/>
        </authorList>
    </citation>
    <scope>NUCLEOTIDE SEQUENCE</scope>
    <source>
        <strain evidence="1">PPO83</strain>
    </source>
</reference>
<name>A0ACB5SN63_9PEZI</name>
<evidence type="ECO:0000313" key="1">
    <source>
        <dbReference type="EMBL" id="GME49442.1"/>
    </source>
</evidence>
<organism evidence="1 2">
    <name type="scientific">Neofusicoccum parvum</name>
    <dbReference type="NCBI Taxonomy" id="310453"/>
    <lineage>
        <taxon>Eukaryota</taxon>
        <taxon>Fungi</taxon>
        <taxon>Dikarya</taxon>
        <taxon>Ascomycota</taxon>
        <taxon>Pezizomycotina</taxon>
        <taxon>Dothideomycetes</taxon>
        <taxon>Dothideomycetes incertae sedis</taxon>
        <taxon>Botryosphaeriales</taxon>
        <taxon>Botryosphaeriaceae</taxon>
        <taxon>Neofusicoccum</taxon>
    </lineage>
</organism>
<sequence length="523" mass="58269">MLLEHVSEYLSLAVILKFCVLGLAARLLYNKYGTGLNHVPGPALAGYTDFWRLWVVWKRRPELVHIRLHEQYGSVVRLGPRTVLVSDNKAAKAIYALNAGFIKSDFYPVQQTVAKGRPLQSLFNTTDEVFHAKLRRAVSNAYAMSTIVQYEPLVDSTTTAFLTQLKQRYADREDSSGVCDFGTWLQFYAFDVIGELTYSKRLGFVDRGEDVDSIISNLEWLLNYVSVIGQMPILDRFFLKNPFRLWKSAMGFSNSNTTVVEFAKKRMADRQTGSTDASTADGRPQRDFLSRFSDAHKKDPAFISQERVLALTVANMFAGSDTTAITLRAIFYHLIRQPATLAKLLAELAAAEARGALGGGGGALVAWAAVRDLPYLGAVVMEALRVHPAAGLPLERVVPAPQGLEVCGARLPPGTVVGCSAWVLHRDERVFGGDVDAFRPERWIEAGEERRAEMKNCLFAFGAGARTCIGKNISLLEIYKLVPAVLRSFEISLVNPDEEWTIHNAWFVKQSNFHVRLRSKTKT</sequence>
<keyword evidence="2" id="KW-1185">Reference proteome</keyword>
<comment type="caution">
    <text evidence="1">The sequence shown here is derived from an EMBL/GenBank/DDBJ whole genome shotgun (WGS) entry which is preliminary data.</text>
</comment>
<accession>A0ACB5SN63</accession>
<evidence type="ECO:0000313" key="2">
    <source>
        <dbReference type="Proteomes" id="UP001165186"/>
    </source>
</evidence>